<dbReference type="RefSeq" id="WP_184934176.1">
    <property type="nucleotide sequence ID" value="NZ_JACHJV010000001.1"/>
</dbReference>
<name>A0A7W7QY36_KITKI</name>
<sequence>MDPELVALASTAATALVGRLATDGWEQAKQRVTSLWRRRHPEQPEESETVAAQLTETREELLAARQAGDGQAEQDLAIEWRARLRDALRADPSLAAELRSLVAELKRTDPEPATGGNRVTMQATASDHAKIFMSGDSMHITGQ</sequence>
<evidence type="ECO:0000313" key="1">
    <source>
        <dbReference type="EMBL" id="MBB4921918.1"/>
    </source>
</evidence>
<protein>
    <submittedName>
        <fullName evidence="1">Uncharacterized protein</fullName>
    </submittedName>
</protein>
<organism evidence="1 2">
    <name type="scientific">Kitasatospora kifunensis</name>
    <name type="common">Streptomyces kifunensis</name>
    <dbReference type="NCBI Taxonomy" id="58351"/>
    <lineage>
        <taxon>Bacteria</taxon>
        <taxon>Bacillati</taxon>
        <taxon>Actinomycetota</taxon>
        <taxon>Actinomycetes</taxon>
        <taxon>Kitasatosporales</taxon>
        <taxon>Streptomycetaceae</taxon>
        <taxon>Kitasatospora</taxon>
    </lineage>
</organism>
<accession>A0A7W7QY36</accession>
<evidence type="ECO:0000313" key="2">
    <source>
        <dbReference type="Proteomes" id="UP000540506"/>
    </source>
</evidence>
<reference evidence="1 2" key="1">
    <citation type="submission" date="2020-08" db="EMBL/GenBank/DDBJ databases">
        <title>Sequencing the genomes of 1000 actinobacteria strains.</title>
        <authorList>
            <person name="Klenk H.-P."/>
        </authorList>
    </citation>
    <scope>NUCLEOTIDE SEQUENCE [LARGE SCALE GENOMIC DNA]</scope>
    <source>
        <strain evidence="1 2">DSM 41654</strain>
    </source>
</reference>
<keyword evidence="2" id="KW-1185">Reference proteome</keyword>
<comment type="caution">
    <text evidence="1">The sequence shown here is derived from an EMBL/GenBank/DDBJ whole genome shotgun (WGS) entry which is preliminary data.</text>
</comment>
<dbReference type="Proteomes" id="UP000540506">
    <property type="component" value="Unassembled WGS sequence"/>
</dbReference>
<dbReference type="AlphaFoldDB" id="A0A7W7QY36"/>
<proteinExistence type="predicted"/>
<dbReference type="EMBL" id="JACHJV010000001">
    <property type="protein sequence ID" value="MBB4921918.1"/>
    <property type="molecule type" value="Genomic_DNA"/>
</dbReference>
<gene>
    <name evidence="1" type="ORF">FHR34_000911</name>
</gene>